<proteinExistence type="predicted"/>
<reference evidence="1 2" key="1">
    <citation type="submission" date="2014-04" db="EMBL/GenBank/DDBJ databases">
        <authorList>
            <consortium name="DOE Joint Genome Institute"/>
            <person name="Kuo A."/>
            <person name="Kohler A."/>
            <person name="Costa M.D."/>
            <person name="Nagy L.G."/>
            <person name="Floudas D."/>
            <person name="Copeland A."/>
            <person name="Barry K.W."/>
            <person name="Cichocki N."/>
            <person name="Veneault-Fourrey C."/>
            <person name="LaButti K."/>
            <person name="Lindquist E.A."/>
            <person name="Lipzen A."/>
            <person name="Lundell T."/>
            <person name="Morin E."/>
            <person name="Murat C."/>
            <person name="Sun H."/>
            <person name="Tunlid A."/>
            <person name="Henrissat B."/>
            <person name="Grigoriev I.V."/>
            <person name="Hibbett D.S."/>
            <person name="Martin F."/>
            <person name="Nordberg H.P."/>
            <person name="Cantor M.N."/>
            <person name="Hua S.X."/>
        </authorList>
    </citation>
    <scope>NUCLEOTIDE SEQUENCE [LARGE SCALE GENOMIC DNA]</scope>
    <source>
        <strain evidence="1 2">441</strain>
    </source>
</reference>
<protein>
    <submittedName>
        <fullName evidence="1">Uncharacterized protein</fullName>
    </submittedName>
</protein>
<dbReference type="EMBL" id="KN833704">
    <property type="protein sequence ID" value="KIK26034.1"/>
    <property type="molecule type" value="Genomic_DNA"/>
</dbReference>
<gene>
    <name evidence="1" type="ORF">PISMIDRAFT_317227</name>
</gene>
<organism evidence="1 2">
    <name type="scientific">Pisolithus microcarpus 441</name>
    <dbReference type="NCBI Taxonomy" id="765257"/>
    <lineage>
        <taxon>Eukaryota</taxon>
        <taxon>Fungi</taxon>
        <taxon>Dikarya</taxon>
        <taxon>Basidiomycota</taxon>
        <taxon>Agaricomycotina</taxon>
        <taxon>Agaricomycetes</taxon>
        <taxon>Agaricomycetidae</taxon>
        <taxon>Boletales</taxon>
        <taxon>Sclerodermatineae</taxon>
        <taxon>Pisolithaceae</taxon>
        <taxon>Pisolithus</taxon>
    </lineage>
</organism>
<sequence length="145" mass="16065">MMPSCMVAGKYNLVNPSDIFCTLESCLTPSVRTSRCTVSSTLLSASASEADISAGNYNLRVGTCTRSSCDYSSVRTRALHGEQTFKRHRPEFRHVLVVFFRDARLRHKSAWRGIITISASSPYWLCLGPLPDGITFPNLRPCGVM</sequence>
<name>A0A0C9ZJB5_9AGAM</name>
<dbReference type="AlphaFoldDB" id="A0A0C9ZJB5"/>
<dbReference type="Proteomes" id="UP000054018">
    <property type="component" value="Unassembled WGS sequence"/>
</dbReference>
<accession>A0A0C9ZJB5</accession>
<evidence type="ECO:0000313" key="1">
    <source>
        <dbReference type="EMBL" id="KIK26034.1"/>
    </source>
</evidence>
<reference evidence="2" key="2">
    <citation type="submission" date="2015-01" db="EMBL/GenBank/DDBJ databases">
        <title>Evolutionary Origins and Diversification of the Mycorrhizal Mutualists.</title>
        <authorList>
            <consortium name="DOE Joint Genome Institute"/>
            <consortium name="Mycorrhizal Genomics Consortium"/>
            <person name="Kohler A."/>
            <person name="Kuo A."/>
            <person name="Nagy L.G."/>
            <person name="Floudas D."/>
            <person name="Copeland A."/>
            <person name="Barry K.W."/>
            <person name="Cichocki N."/>
            <person name="Veneault-Fourrey C."/>
            <person name="LaButti K."/>
            <person name="Lindquist E.A."/>
            <person name="Lipzen A."/>
            <person name="Lundell T."/>
            <person name="Morin E."/>
            <person name="Murat C."/>
            <person name="Riley R."/>
            <person name="Ohm R."/>
            <person name="Sun H."/>
            <person name="Tunlid A."/>
            <person name="Henrissat B."/>
            <person name="Grigoriev I.V."/>
            <person name="Hibbett D.S."/>
            <person name="Martin F."/>
        </authorList>
    </citation>
    <scope>NUCLEOTIDE SEQUENCE [LARGE SCALE GENOMIC DNA]</scope>
    <source>
        <strain evidence="2">441</strain>
    </source>
</reference>
<keyword evidence="2" id="KW-1185">Reference proteome</keyword>
<evidence type="ECO:0000313" key="2">
    <source>
        <dbReference type="Proteomes" id="UP000054018"/>
    </source>
</evidence>
<dbReference type="HOGENOM" id="CLU_1787582_0_0_1"/>